<dbReference type="OrthoDB" id="22522at2759"/>
<dbReference type="Proteomes" id="UP000001064">
    <property type="component" value="Unassembled WGS sequence"/>
</dbReference>
<protein>
    <recommendedName>
        <fullName evidence="4">Transmembrane protein</fullName>
    </recommendedName>
</protein>
<proteinExistence type="predicted"/>
<dbReference type="VEuPathDB" id="AmoebaDB:DICPUDRAFT_21542"/>
<dbReference type="AlphaFoldDB" id="F0ZMX2"/>
<dbReference type="GeneID" id="10499297"/>
<evidence type="ECO:0000256" key="1">
    <source>
        <dbReference type="SAM" id="Phobius"/>
    </source>
</evidence>
<name>F0ZMX2_DICPU</name>
<dbReference type="RefSeq" id="XP_003288757.1">
    <property type="nucleotide sequence ID" value="XM_003288709.1"/>
</dbReference>
<reference evidence="3" key="1">
    <citation type="journal article" date="2011" name="Genome Biol.">
        <title>Comparative genomics of the social amoebae Dictyostelium discoideum and Dictyostelium purpureum.</title>
        <authorList>
            <consortium name="US DOE Joint Genome Institute (JGI-PGF)"/>
            <person name="Sucgang R."/>
            <person name="Kuo A."/>
            <person name="Tian X."/>
            <person name="Salerno W."/>
            <person name="Parikh A."/>
            <person name="Feasley C.L."/>
            <person name="Dalin E."/>
            <person name="Tu H."/>
            <person name="Huang E."/>
            <person name="Barry K."/>
            <person name="Lindquist E."/>
            <person name="Shapiro H."/>
            <person name="Bruce D."/>
            <person name="Schmutz J."/>
            <person name="Salamov A."/>
            <person name="Fey P."/>
            <person name="Gaudet P."/>
            <person name="Anjard C."/>
            <person name="Babu M.M."/>
            <person name="Basu S."/>
            <person name="Bushmanova Y."/>
            <person name="van der Wel H."/>
            <person name="Katoh-Kurasawa M."/>
            <person name="Dinh C."/>
            <person name="Coutinho P.M."/>
            <person name="Saito T."/>
            <person name="Elias M."/>
            <person name="Schaap P."/>
            <person name="Kay R.R."/>
            <person name="Henrissat B."/>
            <person name="Eichinger L."/>
            <person name="Rivero F."/>
            <person name="Putnam N.H."/>
            <person name="West C.M."/>
            <person name="Loomis W.F."/>
            <person name="Chisholm R.L."/>
            <person name="Shaulsky G."/>
            <person name="Strassmann J.E."/>
            <person name="Queller D.C."/>
            <person name="Kuspa A."/>
            <person name="Grigoriev I.V."/>
        </authorList>
    </citation>
    <scope>NUCLEOTIDE SEQUENCE [LARGE SCALE GENOMIC DNA]</scope>
    <source>
        <strain evidence="3">QSDP1</strain>
    </source>
</reference>
<feature type="non-terminal residue" evidence="2">
    <location>
        <position position="256"/>
    </location>
</feature>
<evidence type="ECO:0000313" key="3">
    <source>
        <dbReference type="Proteomes" id="UP000001064"/>
    </source>
</evidence>
<sequence length="256" mass="28842">NDDGNVNNNTDKNKLNNPIKKRVIEILYPRPPRFIDSVGTGFKNGLMVGLGIGIVTPVLFRGKVEPVSSFLKSVINATFLGTTFMATSHILQYQLLFPPFSTYTFSGIITGGITSALLNPSSFAKGAVSGGAFGAIGFFAFKKFYQQQHNDMLIKDIEELRELVESNMESLELNKRDKDLYNMLIQGIDNRIIENNNQNQKPDEPMTLSRIFKAISPIKEITEEEKQEIIKRNKERNQSFVLDFSRKIPSNDDNNN</sequence>
<keyword evidence="1" id="KW-0812">Transmembrane</keyword>
<gene>
    <name evidence="2" type="ORF">DICPUDRAFT_21542</name>
</gene>
<keyword evidence="3" id="KW-1185">Reference proteome</keyword>
<accession>F0ZMX2</accession>
<organism evidence="2 3">
    <name type="scientific">Dictyostelium purpureum</name>
    <name type="common">Slime mold</name>
    <dbReference type="NCBI Taxonomy" id="5786"/>
    <lineage>
        <taxon>Eukaryota</taxon>
        <taxon>Amoebozoa</taxon>
        <taxon>Evosea</taxon>
        <taxon>Eumycetozoa</taxon>
        <taxon>Dictyostelia</taxon>
        <taxon>Dictyosteliales</taxon>
        <taxon>Dictyosteliaceae</taxon>
        <taxon>Dictyostelium</taxon>
    </lineage>
</organism>
<feature type="transmembrane region" description="Helical" evidence="1">
    <location>
        <begin position="127"/>
        <end position="145"/>
    </location>
</feature>
<dbReference type="KEGG" id="dpp:DICPUDRAFT_21542"/>
<dbReference type="InParanoid" id="F0ZMX2"/>
<feature type="transmembrane region" description="Helical" evidence="1">
    <location>
        <begin position="45"/>
        <end position="62"/>
    </location>
</feature>
<feature type="transmembrane region" description="Helical" evidence="1">
    <location>
        <begin position="74"/>
        <end position="95"/>
    </location>
</feature>
<keyword evidence="1" id="KW-1133">Transmembrane helix</keyword>
<dbReference type="OMA" id="FMATSHI"/>
<feature type="non-terminal residue" evidence="2">
    <location>
        <position position="1"/>
    </location>
</feature>
<evidence type="ECO:0000313" key="2">
    <source>
        <dbReference type="EMBL" id="EGC34716.1"/>
    </source>
</evidence>
<keyword evidence="1" id="KW-0472">Membrane</keyword>
<evidence type="ECO:0008006" key="4">
    <source>
        <dbReference type="Google" id="ProtNLM"/>
    </source>
</evidence>
<dbReference type="FunCoup" id="F0ZMX2">
    <property type="interactions" value="743"/>
</dbReference>
<dbReference type="eggNOG" id="ENOG502RHH2">
    <property type="taxonomic scope" value="Eukaryota"/>
</dbReference>
<dbReference type="EMBL" id="GL871086">
    <property type="protein sequence ID" value="EGC34716.1"/>
    <property type="molecule type" value="Genomic_DNA"/>
</dbReference>